<evidence type="ECO:0000313" key="7">
    <source>
        <dbReference type="EMBL" id="MBO8469496.1"/>
    </source>
</evidence>
<dbReference type="InterPro" id="IPR007235">
    <property type="entry name" value="Glyco_trans_28_C"/>
</dbReference>
<dbReference type="Pfam" id="PF06925">
    <property type="entry name" value="MGDG_synth"/>
    <property type="match status" value="1"/>
</dbReference>
<evidence type="ECO:0000256" key="3">
    <source>
        <dbReference type="ARBA" id="ARBA00022676"/>
    </source>
</evidence>
<name>A0A9D9IDG8_9SPIO</name>
<dbReference type="PANTHER" id="PTHR43025:SF3">
    <property type="entry name" value="MONOGALACTOSYLDIACYLGLYCEROL SYNTHASE 1, CHLOROPLASTIC"/>
    <property type="match status" value="1"/>
</dbReference>
<feature type="domain" description="Diacylglycerol glucosyltransferase N-terminal" evidence="6">
    <location>
        <begin position="14"/>
        <end position="172"/>
    </location>
</feature>
<dbReference type="GO" id="GO:0009247">
    <property type="term" value="P:glycolipid biosynthetic process"/>
    <property type="evidence" value="ECO:0007669"/>
    <property type="project" value="InterPro"/>
</dbReference>
<dbReference type="InterPro" id="IPR009695">
    <property type="entry name" value="Diacylglyc_glucosyltr_N"/>
</dbReference>
<comment type="caution">
    <text evidence="7">The sequence shown here is derived from an EMBL/GenBank/DDBJ whole genome shotgun (WGS) entry which is preliminary data.</text>
</comment>
<comment type="subcellular location">
    <subcellularLocation>
        <location evidence="1">Membrane</location>
    </subcellularLocation>
</comment>
<evidence type="ECO:0000256" key="1">
    <source>
        <dbReference type="ARBA" id="ARBA00004370"/>
    </source>
</evidence>
<evidence type="ECO:0000313" key="8">
    <source>
        <dbReference type="Proteomes" id="UP000810292"/>
    </source>
</evidence>
<organism evidence="7 8">
    <name type="scientific">Candidatus Ornithospirochaeta stercoravium</name>
    <dbReference type="NCBI Taxonomy" id="2840897"/>
    <lineage>
        <taxon>Bacteria</taxon>
        <taxon>Pseudomonadati</taxon>
        <taxon>Spirochaetota</taxon>
        <taxon>Spirochaetia</taxon>
        <taxon>Spirochaetales</taxon>
        <taxon>Spirochaetaceae</taxon>
        <taxon>Spirochaetaceae incertae sedis</taxon>
        <taxon>Candidatus Ornithospirochaeta</taxon>
    </lineage>
</organism>
<reference evidence="7" key="2">
    <citation type="journal article" date="2021" name="PeerJ">
        <title>Extensive microbial diversity within the chicken gut microbiome revealed by metagenomics and culture.</title>
        <authorList>
            <person name="Gilroy R."/>
            <person name="Ravi A."/>
            <person name="Getino M."/>
            <person name="Pursley I."/>
            <person name="Horton D.L."/>
            <person name="Alikhan N.F."/>
            <person name="Baker D."/>
            <person name="Gharbi K."/>
            <person name="Hall N."/>
            <person name="Watson M."/>
            <person name="Adriaenssens E.M."/>
            <person name="Foster-Nyarko E."/>
            <person name="Jarju S."/>
            <person name="Secka A."/>
            <person name="Antonio M."/>
            <person name="Oren A."/>
            <person name="Chaudhuri R.R."/>
            <person name="La Ragione R."/>
            <person name="Hildebrand F."/>
            <person name="Pallen M.J."/>
        </authorList>
    </citation>
    <scope>NUCLEOTIDE SEQUENCE</scope>
    <source>
        <strain evidence="7">14700</strain>
    </source>
</reference>
<dbReference type="SUPFAM" id="SSF53756">
    <property type="entry name" value="UDP-Glycosyltransferase/glycogen phosphorylase"/>
    <property type="match status" value="1"/>
</dbReference>
<dbReference type="EMBL" id="JADIMF010000110">
    <property type="protein sequence ID" value="MBO8469496.1"/>
    <property type="molecule type" value="Genomic_DNA"/>
</dbReference>
<dbReference type="GO" id="GO:0016020">
    <property type="term" value="C:membrane"/>
    <property type="evidence" value="ECO:0007669"/>
    <property type="project" value="UniProtKB-SubCell"/>
</dbReference>
<keyword evidence="3" id="KW-0328">Glycosyltransferase</keyword>
<dbReference type="PANTHER" id="PTHR43025">
    <property type="entry name" value="MONOGALACTOSYLDIACYLGLYCEROL SYNTHASE"/>
    <property type="match status" value="1"/>
</dbReference>
<evidence type="ECO:0000259" key="5">
    <source>
        <dbReference type="Pfam" id="PF04101"/>
    </source>
</evidence>
<dbReference type="Gene3D" id="3.40.50.2000">
    <property type="entry name" value="Glycogen Phosphorylase B"/>
    <property type="match status" value="2"/>
</dbReference>
<sequence>MKGLCVYVDGGKGHYVPAKAVMEALNEMGVETHLEEFFSYLDIKWIGKINKFYWRSMLRMPGLERKLSKHNDADSNGMELAVNMARKLCTKKLLSRLDEFRPDFIFATHPYASTILPEMLFSAGINIPVYYFATDVFSAPVATICAKLRRFYIATEEGKERVLKMGQKPDTVVLSPFPLQKSVAEGEKLSKEEARHKLGLNPSLFTLQLNLGGEGIGSLSLLKNLLKADKPMQIVILGGMDKKGTAHINEIIRNADAKNTKVSVPGFVSNVNEYLAASDIVAGRAGINTIVEAMYAHRPFLITELVYTVLPSAEYIVSHKVGWNTSDNPEEATDIVLDAFAHPEKLEEMESAFNSIPIEYSAEKLTSMIISDAASLERS</sequence>
<feature type="domain" description="Glycosyl transferase family 28 C-terminal" evidence="5">
    <location>
        <begin position="231"/>
        <end position="353"/>
    </location>
</feature>
<evidence type="ECO:0000256" key="4">
    <source>
        <dbReference type="ARBA" id="ARBA00022679"/>
    </source>
</evidence>
<gene>
    <name evidence="7" type="ORF">IAA72_06910</name>
</gene>
<dbReference type="Pfam" id="PF04101">
    <property type="entry name" value="Glyco_tran_28_C"/>
    <property type="match status" value="1"/>
</dbReference>
<reference evidence="7" key="1">
    <citation type="submission" date="2020-10" db="EMBL/GenBank/DDBJ databases">
        <authorList>
            <person name="Gilroy R."/>
        </authorList>
    </citation>
    <scope>NUCLEOTIDE SEQUENCE</scope>
    <source>
        <strain evidence="7">14700</strain>
    </source>
</reference>
<dbReference type="Proteomes" id="UP000810292">
    <property type="component" value="Unassembled WGS sequence"/>
</dbReference>
<evidence type="ECO:0000256" key="2">
    <source>
        <dbReference type="ARBA" id="ARBA00006962"/>
    </source>
</evidence>
<dbReference type="GO" id="GO:0016758">
    <property type="term" value="F:hexosyltransferase activity"/>
    <property type="evidence" value="ECO:0007669"/>
    <property type="project" value="InterPro"/>
</dbReference>
<dbReference type="AlphaFoldDB" id="A0A9D9IDG8"/>
<protein>
    <submittedName>
        <fullName evidence="7">Uncharacterized protein</fullName>
    </submittedName>
</protein>
<proteinExistence type="inferred from homology"/>
<keyword evidence="4" id="KW-0808">Transferase</keyword>
<dbReference type="InterPro" id="IPR050519">
    <property type="entry name" value="Glycosyltransf_28_UgtP"/>
</dbReference>
<accession>A0A9D9IDG8</accession>
<evidence type="ECO:0000259" key="6">
    <source>
        <dbReference type="Pfam" id="PF06925"/>
    </source>
</evidence>
<comment type="similarity">
    <text evidence="2">Belongs to the glycosyltransferase 28 family.</text>
</comment>